<sequence length="291" mass="34450">MKNIILYSIYLLSFYVFSQEETNINNLVMDNIEPAKTIALENITFYESPSFDKKSGVIKVNDSFNIVNYYRGIPYRNITFYNIRYKGQKGYINSKRKLKMSNYRISFEFEKEINMFKDSISRIKTKKEREERLARQMLADSLKNDLYFNKCSYIKNEVDEFEGYKIISTIDYIINDPKLVVRELRIQLARVKNEKFVIFSSYDLGCTSPYKSSKSYVKVKLENNDIITFYHHGDIDCGDEFRLYGRISESEIARLKSSEIKTVRLSGTEGYLDVDVDYFKDFFIKKLKCIE</sequence>
<accession>A0A8J6Q0F4</accession>
<evidence type="ECO:0000313" key="1">
    <source>
        <dbReference type="EMBL" id="MBD0822603.1"/>
    </source>
</evidence>
<comment type="caution">
    <text evidence="1">The sequence shown here is derived from an EMBL/GenBank/DDBJ whole genome shotgun (WGS) entry which is preliminary data.</text>
</comment>
<proteinExistence type="predicted"/>
<reference evidence="1 2" key="1">
    <citation type="journal article" date="2018" name="J. Microbiol.">
        <title>Aestuariibaculum marinum sp. nov., a marine bacterium isolated from seawater in South Korea.</title>
        <authorList>
            <person name="Choi J."/>
            <person name="Lee D."/>
            <person name="Jang J.H."/>
            <person name="Cha S."/>
            <person name="Seo T."/>
        </authorList>
    </citation>
    <scope>NUCLEOTIDE SEQUENCE [LARGE SCALE GENOMIC DNA]</scope>
    <source>
        <strain evidence="1 2">IP7</strain>
    </source>
</reference>
<keyword evidence="2" id="KW-1185">Reference proteome</keyword>
<evidence type="ECO:0000313" key="2">
    <source>
        <dbReference type="Proteomes" id="UP000621516"/>
    </source>
</evidence>
<dbReference type="EMBL" id="JACVXD010000001">
    <property type="protein sequence ID" value="MBD0822603.1"/>
    <property type="molecule type" value="Genomic_DNA"/>
</dbReference>
<dbReference type="Proteomes" id="UP000621516">
    <property type="component" value="Unassembled WGS sequence"/>
</dbReference>
<protein>
    <submittedName>
        <fullName evidence="1">Uncharacterized protein</fullName>
    </submittedName>
</protein>
<name>A0A8J6Q0F4_9FLAO</name>
<dbReference type="RefSeq" id="WP_188221920.1">
    <property type="nucleotide sequence ID" value="NZ_JACVXD010000001.1"/>
</dbReference>
<gene>
    <name evidence="1" type="ORF">ICJ85_01095</name>
</gene>
<organism evidence="1 2">
    <name type="scientific">Aestuariibaculum marinum</name>
    <dbReference type="NCBI Taxonomy" id="2683592"/>
    <lineage>
        <taxon>Bacteria</taxon>
        <taxon>Pseudomonadati</taxon>
        <taxon>Bacteroidota</taxon>
        <taxon>Flavobacteriia</taxon>
        <taxon>Flavobacteriales</taxon>
        <taxon>Flavobacteriaceae</taxon>
    </lineage>
</organism>
<dbReference type="AlphaFoldDB" id="A0A8J6Q0F4"/>